<accession>A0ABY5IVA7</accession>
<organism evidence="1 2">
    <name type="scientific">Flavobacterium cerinum</name>
    <dbReference type="NCBI Taxonomy" id="2502784"/>
    <lineage>
        <taxon>Bacteria</taxon>
        <taxon>Pseudomonadati</taxon>
        <taxon>Bacteroidota</taxon>
        <taxon>Flavobacteriia</taxon>
        <taxon>Flavobacteriales</taxon>
        <taxon>Flavobacteriaceae</taxon>
        <taxon>Flavobacterium</taxon>
    </lineage>
</organism>
<dbReference type="PROSITE" id="PS50007">
    <property type="entry name" value="PIPLC_X_DOMAIN"/>
    <property type="match status" value="1"/>
</dbReference>
<proteinExistence type="predicted"/>
<protein>
    <submittedName>
        <fullName evidence="1">Uncharacterized protein</fullName>
    </submittedName>
</protein>
<dbReference type="EMBL" id="CP101751">
    <property type="protein sequence ID" value="UUC45259.1"/>
    <property type="molecule type" value="Genomic_DNA"/>
</dbReference>
<keyword evidence="2" id="KW-1185">Reference proteome</keyword>
<dbReference type="Proteomes" id="UP001059844">
    <property type="component" value="Chromosome"/>
</dbReference>
<evidence type="ECO:0000313" key="1">
    <source>
        <dbReference type="EMBL" id="UUC45259.1"/>
    </source>
</evidence>
<dbReference type="RefSeq" id="WP_256550957.1">
    <property type="nucleotide sequence ID" value="NZ_CP101751.1"/>
</dbReference>
<name>A0ABY5IVA7_9FLAO</name>
<evidence type="ECO:0000313" key="2">
    <source>
        <dbReference type="Proteomes" id="UP001059844"/>
    </source>
</evidence>
<sequence>MEINLKNGIAELVFGMKQKDVEAVYGKPNRQYKDDDNNIIYLYNEKYMRVTFYEDEEMKMGYLICSHPELELFGQKLIGRNTAEVQAEILNKGIKDWETETFDTVDNVFNESNWLILQSEFGKVIRVEVGAIINDNDEFNWKFKS</sequence>
<reference evidence="1" key="1">
    <citation type="submission" date="2022-07" db="EMBL/GenBank/DDBJ databases">
        <title>Isolation, identification, and degradation of a PFOSA degrading strain from sewage treatment plant.</title>
        <authorList>
            <person name="Zhang L."/>
            <person name="Huo Y."/>
        </authorList>
    </citation>
    <scope>NUCLEOTIDE SEQUENCE</scope>
    <source>
        <strain evidence="1">C1</strain>
    </source>
</reference>
<gene>
    <name evidence="1" type="ORF">NOX80_16735</name>
</gene>